<sequence>MKKMKNNKINYNQLEELKLKTRKKILENEIYDILYDYSKELEKYNSTIKENNIYNSAAVIFLDSFIEIKDRLLDFIGKSKEEIKKLVKDELHSTANIFSKNKEVYNFTKKFISFIKKADSGLKNLVIRVFIAIQLSEEEDNNKLEKLLSNLNVQEFYEVIKDKKINKEIYSNLEKKWKLALNNIMKEWKINEKSEEKLSDKVYKIFSILNKKYNYGI</sequence>
<dbReference type="Proteomes" id="UP000253689">
    <property type="component" value="Chromosome"/>
</dbReference>
<reference evidence="2" key="1">
    <citation type="submission" date="2018-07" db="EMBL/GenBank/DDBJ databases">
        <title>Complete Genome Sequence of Spiroplasma phoeniceum.</title>
        <authorList>
            <person name="Davis R.E."/>
            <person name="Shao J.Y."/>
            <person name="Zhao Y."/>
            <person name="Silver A."/>
            <person name="Stump z."/>
            <person name="Gasparich G."/>
        </authorList>
    </citation>
    <scope>NUCLEOTIDE SEQUENCE [LARGE SCALE GENOMIC DNA]</scope>
    <source>
        <strain evidence="2">P40</strain>
    </source>
</reference>
<name>A0A345DPA8_9MOLU</name>
<organism evidence="1 2">
    <name type="scientific">Spiroplasma phoeniceum P40</name>
    <dbReference type="NCBI Taxonomy" id="1276259"/>
    <lineage>
        <taxon>Bacteria</taxon>
        <taxon>Bacillati</taxon>
        <taxon>Mycoplasmatota</taxon>
        <taxon>Mollicutes</taxon>
        <taxon>Entomoplasmatales</taxon>
        <taxon>Spiroplasmataceae</taxon>
        <taxon>Spiroplasma</taxon>
    </lineage>
</organism>
<dbReference type="EMBL" id="CP031088">
    <property type="protein sequence ID" value="AXF96046.1"/>
    <property type="molecule type" value="Genomic_DNA"/>
</dbReference>
<keyword evidence="2" id="KW-1185">Reference proteome</keyword>
<dbReference type="AlphaFoldDB" id="A0A345DPA8"/>
<dbReference type="KEGG" id="sphh:SDAV_001066"/>
<gene>
    <name evidence="1" type="ORF">SDAV_001066</name>
</gene>
<evidence type="ECO:0000313" key="1">
    <source>
        <dbReference type="EMBL" id="AXF96046.1"/>
    </source>
</evidence>
<evidence type="ECO:0000313" key="2">
    <source>
        <dbReference type="Proteomes" id="UP000253689"/>
    </source>
</evidence>
<proteinExistence type="predicted"/>
<protein>
    <submittedName>
        <fullName evidence="1">Uncharacterized protein</fullName>
    </submittedName>
</protein>
<accession>A0A345DPA8</accession>